<evidence type="ECO:0000313" key="3">
    <source>
        <dbReference type="Proteomes" id="UP001363151"/>
    </source>
</evidence>
<feature type="region of interest" description="Disordered" evidence="1">
    <location>
        <begin position="1"/>
        <end position="130"/>
    </location>
</feature>
<feature type="region of interest" description="Disordered" evidence="1">
    <location>
        <begin position="1400"/>
        <end position="1446"/>
    </location>
</feature>
<name>A0ABR1G913_AURAN</name>
<keyword evidence="3" id="KW-1185">Reference proteome</keyword>
<feature type="compositionally biased region" description="Basic and acidic residues" evidence="1">
    <location>
        <begin position="115"/>
        <end position="126"/>
    </location>
</feature>
<feature type="compositionally biased region" description="Basic and acidic residues" evidence="1">
    <location>
        <begin position="1423"/>
        <end position="1446"/>
    </location>
</feature>
<feature type="compositionally biased region" description="Basic and acidic residues" evidence="1">
    <location>
        <begin position="1588"/>
        <end position="1602"/>
    </location>
</feature>
<gene>
    <name evidence="2" type="ORF">SO694_00005147</name>
</gene>
<comment type="caution">
    <text evidence="2">The sequence shown here is derived from an EMBL/GenBank/DDBJ whole genome shotgun (WGS) entry which is preliminary data.</text>
</comment>
<evidence type="ECO:0000256" key="1">
    <source>
        <dbReference type="SAM" id="MobiDB-lite"/>
    </source>
</evidence>
<feature type="compositionally biased region" description="Acidic residues" evidence="1">
    <location>
        <begin position="82"/>
        <end position="95"/>
    </location>
</feature>
<dbReference type="Gene3D" id="1.25.10.10">
    <property type="entry name" value="Leucine-rich Repeat Variant"/>
    <property type="match status" value="1"/>
</dbReference>
<feature type="compositionally biased region" description="Polar residues" evidence="1">
    <location>
        <begin position="266"/>
        <end position="276"/>
    </location>
</feature>
<dbReference type="SUPFAM" id="SSF48371">
    <property type="entry name" value="ARM repeat"/>
    <property type="match status" value="1"/>
</dbReference>
<dbReference type="InterPro" id="IPR016024">
    <property type="entry name" value="ARM-type_fold"/>
</dbReference>
<feature type="region of interest" description="Disordered" evidence="1">
    <location>
        <begin position="256"/>
        <end position="283"/>
    </location>
</feature>
<feature type="compositionally biased region" description="Basic residues" evidence="1">
    <location>
        <begin position="603"/>
        <end position="613"/>
    </location>
</feature>
<protein>
    <submittedName>
        <fullName evidence="2">Uncharacterized protein</fullName>
    </submittedName>
</protein>
<feature type="compositionally biased region" description="Polar residues" evidence="1">
    <location>
        <begin position="1752"/>
        <end position="1763"/>
    </location>
</feature>
<feature type="compositionally biased region" description="Pro residues" evidence="1">
    <location>
        <begin position="1636"/>
        <end position="1645"/>
    </location>
</feature>
<feature type="region of interest" description="Disordered" evidence="1">
    <location>
        <begin position="379"/>
        <end position="440"/>
    </location>
</feature>
<dbReference type="Proteomes" id="UP001363151">
    <property type="component" value="Unassembled WGS sequence"/>
</dbReference>
<feature type="region of interest" description="Disordered" evidence="1">
    <location>
        <begin position="601"/>
        <end position="625"/>
    </location>
</feature>
<accession>A0ABR1G913</accession>
<feature type="region of interest" description="Disordered" evidence="1">
    <location>
        <begin position="1504"/>
        <end position="1544"/>
    </location>
</feature>
<feature type="region of interest" description="Disordered" evidence="1">
    <location>
        <begin position="1325"/>
        <end position="1376"/>
    </location>
</feature>
<dbReference type="InterPro" id="IPR011989">
    <property type="entry name" value="ARM-like"/>
</dbReference>
<feature type="compositionally biased region" description="Basic and acidic residues" evidence="1">
    <location>
        <begin position="30"/>
        <end position="46"/>
    </location>
</feature>
<organism evidence="2 3">
    <name type="scientific">Aureococcus anophagefferens</name>
    <name type="common">Harmful bloom alga</name>
    <dbReference type="NCBI Taxonomy" id="44056"/>
    <lineage>
        <taxon>Eukaryota</taxon>
        <taxon>Sar</taxon>
        <taxon>Stramenopiles</taxon>
        <taxon>Ochrophyta</taxon>
        <taxon>Pelagophyceae</taxon>
        <taxon>Pelagomonadales</taxon>
        <taxon>Pelagomonadaceae</taxon>
        <taxon>Aureococcus</taxon>
    </lineage>
</organism>
<reference evidence="2 3" key="1">
    <citation type="submission" date="2024-03" db="EMBL/GenBank/DDBJ databases">
        <title>Aureococcus anophagefferens CCMP1851 and Kratosvirus quantuckense: Draft genome of a second virus-susceptible host strain in the model system.</title>
        <authorList>
            <person name="Chase E."/>
            <person name="Truchon A.R."/>
            <person name="Schepens W."/>
            <person name="Wilhelm S.W."/>
        </authorList>
    </citation>
    <scope>NUCLEOTIDE SEQUENCE [LARGE SCALE GENOMIC DNA]</scope>
    <source>
        <strain evidence="2 3">CCMP1851</strain>
    </source>
</reference>
<feature type="region of interest" description="Disordered" evidence="1">
    <location>
        <begin position="1715"/>
        <end position="1763"/>
    </location>
</feature>
<feature type="region of interest" description="Disordered" evidence="1">
    <location>
        <begin position="1588"/>
        <end position="1669"/>
    </location>
</feature>
<proteinExistence type="predicted"/>
<sequence length="1763" mass="189705">MEINRLVLPQRDGLGDTSETTAAKGRARFRYLEETSSVRDPREAGMERYASGLGRDTLSLVRSCEVGYETTDPSALSKGDASDDEDDNDSADSDDEKPPPPAAPVSSRRRRGPRRAPEDLTAEEKQTNLMMDMDWDTTQWSLREIEAALPDDAPEAEVLLHEKENRERCRRKYFAKCMEHEALVNKWKRAKAERLADLGRLAPKASIARMDKEPGGLKRKKKSALKGGMDYHHVTKTALVDRAVRSYLQLLDAMASSKPGQEKGDSTSLQRRSSPASGADAPRVCGKKGEGITGLVCIARLHGDDEKRCKALRILLLVASVPLLARACSTATRRACRVSLLNVREPLKVRRLALDVLQAASLSVLTCCRQPATARVAGFGEGGARRRGSGTPPRPGTGASGASDRAPSTPGGSEVDRPPSTAGSGGRRKARGDRGDEAFHEPCGEVDAVRELARPGWLAVVLELLNGRDEALFLGAVRFCQRCAASCEGAMRHVLKEVLAFGGRPLERAIVGGLASGPNRGGRARARGLRAQLTTFPPGRMGLVAARVEDMLAPLLASGDPTQPAFLRSLIVLLYASRVGRSPVVLPGALGDECVADQDSRSYRRLQKGRRRDKPSTPADAHKRDAATLTDHCRGAFEALCGASDDDVAASGLVLAKLKAAMPIFQFLCQPKKQSFLYELERRARYAHCVVLRRLFGAAPPLPRMLFDCGADALLRFCSFAVQAGFNEIEDGDVKHLSASDRRLHYFAVESMLLTLSCAANVKDEGFVDCGLDADRAEKRRLNALRDDRAGRGLRRRGGISSALTGSDARELRDDARDDDDERDDGAQLISVASTTSQTTSASLLEAPVAPRNLVAQMLLSTSTLGDVLGLARRVPTSEIVAIDALAAAEAKVVSAAAAFVAAAAPVPFPDKLHDLKYEPAVGEDAGYAAAEVTLRPLRAQAVDPLRASLSVDAPLECRAAACGALAKLGATPAGADELHARGVIRGVIRALSRLAPRRPVTQAAVDKVIRSVPRSAIIDGDHSATLHLDLETCRLVRLPVAWYEFAASAALSPGACHAMLEARVVLRCVERFSFDTDKPPLDWAIRSTVALLIARMTTTASTTAKLKAFGGKIHELVLNKKYKLAPYLIQMLSAESTSGATKYNAAFAVAALCSANVAAAAPCLVEQGILPALVGLLLEPKTKHPLLRHVLVALRAILRFPGGDYGWLLAKSEARNRSGKTVLDRLRQIAIDLRLLNHQRLVRGRPALNDLARDLLSAMHGDLEKTSKSDRARERRGALGGHEVAHEIVAGKASDVEKQEMADLYAMAERAADDFYDDQLESEAASGADLESYDATADEPPNTRDGLRTADFPDALGGDLADDDAPAPAPAEPPRRVSMAAYHQAEVDAWQARRAAPVEAPPWEAARGDDDGDDDDEALASDDSRYSSEDELEAQRASRDKAVQDAIASKRELRAASDAANAEVNRTGSMFLSAEELVRQETDAENKEREEAALLAMHRASLPAAPPEPAPLLERSSVLAAPSTDALHAEPSGFSQTTASEDDAPFAATMTAAEVAEAATIADAAADVQGELDATRGRRRAEAARERLHVRKLGDAPDAPKRPIPRYETMTLDARPDLALTRRRRAPRRDATPAPASPPPPSLPARPRGHARELSDPVFSGPSSSAGRLERFDDLELPRIDPSICAVTFDNIHEITTRRRAIGMRRKRAQKARTAFHHEPKAPPQSKLAKQLAEARAGDPATARELARLSKSASAANGLTPL</sequence>
<feature type="compositionally biased region" description="Low complexity" evidence="1">
    <location>
        <begin position="1351"/>
        <end position="1360"/>
    </location>
</feature>
<evidence type="ECO:0000313" key="2">
    <source>
        <dbReference type="EMBL" id="KAK7249836.1"/>
    </source>
</evidence>
<dbReference type="EMBL" id="JBBJCI010000039">
    <property type="protein sequence ID" value="KAK7249836.1"/>
    <property type="molecule type" value="Genomic_DNA"/>
</dbReference>
<feature type="compositionally biased region" description="Acidic residues" evidence="1">
    <location>
        <begin position="1411"/>
        <end position="1421"/>
    </location>
</feature>